<dbReference type="Pfam" id="PF13302">
    <property type="entry name" value="Acetyltransf_3"/>
    <property type="match status" value="1"/>
</dbReference>
<proteinExistence type="predicted"/>
<dbReference type="Proteomes" id="UP000503018">
    <property type="component" value="Chromosome"/>
</dbReference>
<organism evidence="2 3">
    <name type="scientific">Sphingomonas lacunae</name>
    <dbReference type="NCBI Taxonomy" id="2698828"/>
    <lineage>
        <taxon>Bacteria</taxon>
        <taxon>Pseudomonadati</taxon>
        <taxon>Pseudomonadota</taxon>
        <taxon>Alphaproteobacteria</taxon>
        <taxon>Sphingomonadales</taxon>
        <taxon>Sphingomonadaceae</taxon>
        <taxon>Sphingomonas</taxon>
    </lineage>
</organism>
<keyword evidence="2" id="KW-0808">Transferase</keyword>
<reference evidence="2 3" key="1">
    <citation type="submission" date="2020-01" db="EMBL/GenBank/DDBJ databases">
        <title>Sphingomonas sp. strain CSW-10.</title>
        <authorList>
            <person name="Chen W.-M."/>
        </authorList>
    </citation>
    <scope>NUCLEOTIDE SEQUENCE [LARGE SCALE GENOMIC DNA]</scope>
    <source>
        <strain evidence="2 3">CSW-10</strain>
    </source>
</reference>
<dbReference type="KEGG" id="slan:GV829_06830"/>
<protein>
    <submittedName>
        <fullName evidence="2">GNAT family N-acetyltransferase</fullName>
    </submittedName>
</protein>
<dbReference type="InterPro" id="IPR000182">
    <property type="entry name" value="GNAT_dom"/>
</dbReference>
<evidence type="ECO:0000259" key="1">
    <source>
        <dbReference type="PROSITE" id="PS51186"/>
    </source>
</evidence>
<dbReference type="PANTHER" id="PTHR43792:SF1">
    <property type="entry name" value="N-ACETYLTRANSFERASE DOMAIN-CONTAINING PROTEIN"/>
    <property type="match status" value="1"/>
</dbReference>
<dbReference type="PROSITE" id="PS51186">
    <property type="entry name" value="GNAT"/>
    <property type="match status" value="1"/>
</dbReference>
<evidence type="ECO:0000313" key="2">
    <source>
        <dbReference type="EMBL" id="QJQ33621.1"/>
    </source>
</evidence>
<dbReference type="SUPFAM" id="SSF55729">
    <property type="entry name" value="Acyl-CoA N-acyltransferases (Nat)"/>
    <property type="match status" value="1"/>
</dbReference>
<name>A0A6M4B2G5_9SPHN</name>
<sequence length="197" mass="21850">MVGALGRDSREQRDGDKVVIETPRLILREWRDEDSAPFKFHLNTPTVMRWLGGIQSDAEFDAFVARNRACAASHGHCFWIAERKSDRAILGFCGLKRVNSDGASNVGDHEIGWRLREDAQGLGYAREAAEATLSAAFHRFGAPHVVAFTVAENAASWGLMQRLGMVRARDLDFTGGFAGGGSEHIIVYRIDKEDWTT</sequence>
<dbReference type="AlphaFoldDB" id="A0A6M4B2G5"/>
<gene>
    <name evidence="2" type="ORF">GV829_06830</name>
</gene>
<accession>A0A6M4B2G5</accession>
<dbReference type="GO" id="GO:0016747">
    <property type="term" value="F:acyltransferase activity, transferring groups other than amino-acyl groups"/>
    <property type="evidence" value="ECO:0007669"/>
    <property type="project" value="InterPro"/>
</dbReference>
<evidence type="ECO:0000313" key="3">
    <source>
        <dbReference type="Proteomes" id="UP000503018"/>
    </source>
</evidence>
<dbReference type="InterPro" id="IPR016181">
    <property type="entry name" value="Acyl_CoA_acyltransferase"/>
</dbReference>
<dbReference type="EMBL" id="CP053015">
    <property type="protein sequence ID" value="QJQ33621.1"/>
    <property type="molecule type" value="Genomic_DNA"/>
</dbReference>
<keyword evidence="3" id="KW-1185">Reference proteome</keyword>
<dbReference type="PANTHER" id="PTHR43792">
    <property type="entry name" value="GNAT FAMILY, PUTATIVE (AFU_ORTHOLOGUE AFUA_3G00765)-RELATED-RELATED"/>
    <property type="match status" value="1"/>
</dbReference>
<dbReference type="InterPro" id="IPR051531">
    <property type="entry name" value="N-acetyltransferase"/>
</dbReference>
<feature type="domain" description="N-acetyltransferase" evidence="1">
    <location>
        <begin position="25"/>
        <end position="193"/>
    </location>
</feature>
<dbReference type="Gene3D" id="3.40.630.30">
    <property type="match status" value="1"/>
</dbReference>